<proteinExistence type="predicted"/>
<dbReference type="GO" id="GO:0005634">
    <property type="term" value="C:nucleus"/>
    <property type="evidence" value="ECO:0007669"/>
    <property type="project" value="UniProtKB-SubCell"/>
</dbReference>
<gene>
    <name evidence="4" type="ORF">BDV96DRAFT_209543</name>
</gene>
<evidence type="ECO:0000256" key="3">
    <source>
        <dbReference type="SAM" id="MobiDB-lite"/>
    </source>
</evidence>
<reference evidence="4" key="1">
    <citation type="journal article" date="2020" name="Stud. Mycol.">
        <title>101 Dothideomycetes genomes: a test case for predicting lifestyles and emergence of pathogens.</title>
        <authorList>
            <person name="Haridas S."/>
            <person name="Albert R."/>
            <person name="Binder M."/>
            <person name="Bloem J."/>
            <person name="Labutti K."/>
            <person name="Salamov A."/>
            <person name="Andreopoulos B."/>
            <person name="Baker S."/>
            <person name="Barry K."/>
            <person name="Bills G."/>
            <person name="Bluhm B."/>
            <person name="Cannon C."/>
            <person name="Castanera R."/>
            <person name="Culley D."/>
            <person name="Daum C."/>
            <person name="Ezra D."/>
            <person name="Gonzalez J."/>
            <person name="Henrissat B."/>
            <person name="Kuo A."/>
            <person name="Liang C."/>
            <person name="Lipzen A."/>
            <person name="Lutzoni F."/>
            <person name="Magnuson J."/>
            <person name="Mondo S."/>
            <person name="Nolan M."/>
            <person name="Ohm R."/>
            <person name="Pangilinan J."/>
            <person name="Park H.-J."/>
            <person name="Ramirez L."/>
            <person name="Alfaro M."/>
            <person name="Sun H."/>
            <person name="Tritt A."/>
            <person name="Yoshinaga Y."/>
            <person name="Zwiers L.-H."/>
            <person name="Turgeon B."/>
            <person name="Goodwin S."/>
            <person name="Spatafora J."/>
            <person name="Crous P."/>
            <person name="Grigoriev I."/>
        </authorList>
    </citation>
    <scope>NUCLEOTIDE SEQUENCE</scope>
    <source>
        <strain evidence="4">CBS 627.86</strain>
    </source>
</reference>
<dbReference type="InterPro" id="IPR021858">
    <property type="entry name" value="Fun_TF"/>
</dbReference>
<sequence>MSGERQMFSVTSGELNPTSGVPVSTTLRMPRRTNALGWARTDCHTCQATSRGCDRRRPICGPCISLGIVCGGFVQKLNWQNQGQQASSEDTPGGLITSSDGKACSKTTEYVFVQEDGRDKKQGGRMADQRRRLNMRRWVEHASASSLLYSYQPDYFHLPSSTLEQLAFFTWRFSPVTLTYTIEANPWQACLPQIDRAPCLLFAIRALAVRHRAHLEESPESLSVLELKHQALSSYSQLLATVPLEVGISTSLLLLAIDYTESAYGNWTVHLQGVLKMIQAAGSLQLGHADMNLKAQLAQLIWYDTVIALLSRRGPVFPRTYVEHILSWKSDVQWSMLALSGFPDAAFLDMYDIAEAAAHASSLSDGDATSLEMKLWLAQFDTVGQIIDKEMSALTECWRLGLLLYCIRVFHQGENMKKRTRQLAEEIIWLVHEIPPLSDKQKQAAIPLFLAACEVQSPRFRQIAIDFCERWKKRSGLWLNQTIIDLVRRVWALLDENPDKDIWWGDLVEPSSELCYLFG</sequence>
<evidence type="ECO:0000256" key="1">
    <source>
        <dbReference type="ARBA" id="ARBA00004123"/>
    </source>
</evidence>
<dbReference type="GO" id="GO:0000981">
    <property type="term" value="F:DNA-binding transcription factor activity, RNA polymerase II-specific"/>
    <property type="evidence" value="ECO:0007669"/>
    <property type="project" value="InterPro"/>
</dbReference>
<dbReference type="SUPFAM" id="SSF57701">
    <property type="entry name" value="Zn2/Cys6 DNA-binding domain"/>
    <property type="match status" value="1"/>
</dbReference>
<comment type="subcellular location">
    <subcellularLocation>
        <location evidence="1">Nucleus</location>
    </subcellularLocation>
</comment>
<dbReference type="PANTHER" id="PTHR37534">
    <property type="entry name" value="TRANSCRIPTIONAL ACTIVATOR PROTEIN UGA3"/>
    <property type="match status" value="1"/>
</dbReference>
<dbReference type="InterPro" id="IPR036864">
    <property type="entry name" value="Zn2-C6_fun-type_DNA-bd_sf"/>
</dbReference>
<keyword evidence="2" id="KW-0539">Nucleus</keyword>
<organism evidence="4 5">
    <name type="scientific">Lophiotrema nucula</name>
    <dbReference type="NCBI Taxonomy" id="690887"/>
    <lineage>
        <taxon>Eukaryota</taxon>
        <taxon>Fungi</taxon>
        <taxon>Dikarya</taxon>
        <taxon>Ascomycota</taxon>
        <taxon>Pezizomycotina</taxon>
        <taxon>Dothideomycetes</taxon>
        <taxon>Pleosporomycetidae</taxon>
        <taxon>Pleosporales</taxon>
        <taxon>Lophiotremataceae</taxon>
        <taxon>Lophiotrema</taxon>
    </lineage>
</organism>
<evidence type="ECO:0000313" key="5">
    <source>
        <dbReference type="Proteomes" id="UP000799770"/>
    </source>
</evidence>
<evidence type="ECO:0000256" key="2">
    <source>
        <dbReference type="ARBA" id="ARBA00023242"/>
    </source>
</evidence>
<dbReference type="GO" id="GO:0008270">
    <property type="term" value="F:zinc ion binding"/>
    <property type="evidence" value="ECO:0007669"/>
    <property type="project" value="InterPro"/>
</dbReference>
<dbReference type="EMBL" id="ML977312">
    <property type="protein sequence ID" value="KAF2121338.1"/>
    <property type="molecule type" value="Genomic_DNA"/>
</dbReference>
<keyword evidence="5" id="KW-1185">Reference proteome</keyword>
<dbReference type="InterPro" id="IPR001138">
    <property type="entry name" value="Zn2Cys6_DnaBD"/>
</dbReference>
<dbReference type="CDD" id="cd00067">
    <property type="entry name" value="GAL4"/>
    <property type="match status" value="1"/>
</dbReference>
<accession>A0A6A5ZSS1</accession>
<dbReference type="Pfam" id="PF11951">
    <property type="entry name" value="Fungal_trans_2"/>
    <property type="match status" value="1"/>
</dbReference>
<feature type="region of interest" description="Disordered" evidence="3">
    <location>
        <begin position="1"/>
        <end position="25"/>
    </location>
</feature>
<dbReference type="Proteomes" id="UP000799770">
    <property type="component" value="Unassembled WGS sequence"/>
</dbReference>
<dbReference type="AlphaFoldDB" id="A0A6A5ZSS1"/>
<dbReference type="OrthoDB" id="2015447at2759"/>
<protein>
    <submittedName>
        <fullName evidence="4">Fungal-specific transcription factor domain-containing protein</fullName>
    </submittedName>
</protein>
<evidence type="ECO:0000313" key="4">
    <source>
        <dbReference type="EMBL" id="KAF2121338.1"/>
    </source>
</evidence>
<name>A0A6A5ZSS1_9PLEO</name>
<feature type="compositionally biased region" description="Polar residues" evidence="3">
    <location>
        <begin position="8"/>
        <end position="25"/>
    </location>
</feature>
<dbReference type="PANTHER" id="PTHR37534:SF46">
    <property type="entry name" value="ZN(II)2CYS6 TRANSCRIPTION FACTOR (EUROFUNG)"/>
    <property type="match status" value="1"/>
</dbReference>